<dbReference type="CDD" id="cd16620">
    <property type="entry name" value="vRING-HC-C4C4_RBBP6"/>
    <property type="match status" value="1"/>
</dbReference>
<evidence type="ECO:0000313" key="7">
    <source>
        <dbReference type="Ensembl" id="ENSGWIP00000000303.1"/>
    </source>
</evidence>
<keyword evidence="1" id="KW-0479">Metal-binding</keyword>
<keyword evidence="2 4" id="KW-0863">Zinc-finger</keyword>
<dbReference type="Gene3D" id="3.30.40.10">
    <property type="entry name" value="Zinc/RING finger domain, C3HC4 (zinc finger)"/>
    <property type="match status" value="1"/>
</dbReference>
<dbReference type="PROSITE" id="PS50158">
    <property type="entry name" value="ZF_CCHC"/>
    <property type="match status" value="1"/>
</dbReference>
<dbReference type="PROSITE" id="PS50089">
    <property type="entry name" value="ZF_RING_2"/>
    <property type="match status" value="1"/>
</dbReference>
<dbReference type="InterPro" id="IPR036875">
    <property type="entry name" value="Znf_CCHC_sf"/>
</dbReference>
<dbReference type="AlphaFoldDB" id="A0A8C5D0C0"/>
<name>A0A8C5D0C0_GOUWI</name>
<dbReference type="InterPro" id="IPR001841">
    <property type="entry name" value="Znf_RING"/>
</dbReference>
<dbReference type="GO" id="GO:0008270">
    <property type="term" value="F:zinc ion binding"/>
    <property type="evidence" value="ECO:0007669"/>
    <property type="project" value="UniProtKB-KW"/>
</dbReference>
<dbReference type="InterPro" id="IPR025829">
    <property type="entry name" value="Zn_knuckle_CX2CX3GHX4C"/>
</dbReference>
<dbReference type="Ensembl" id="ENSGWIT00000000335.1">
    <property type="protein sequence ID" value="ENSGWIP00000000303.1"/>
    <property type="gene ID" value="ENSGWIG00000000206.1"/>
</dbReference>
<reference evidence="7" key="1">
    <citation type="submission" date="2020-06" db="EMBL/GenBank/DDBJ databases">
        <authorList>
            <consortium name="Wellcome Sanger Institute Data Sharing"/>
        </authorList>
    </citation>
    <scope>NUCLEOTIDE SEQUENCE [LARGE SCALE GENOMIC DNA]</scope>
</reference>
<dbReference type="Proteomes" id="UP000694680">
    <property type="component" value="Chromosome 4"/>
</dbReference>
<keyword evidence="8" id="KW-1185">Reference proteome</keyword>
<organism evidence="7 8">
    <name type="scientific">Gouania willdenowi</name>
    <name type="common">Blunt-snouted clingfish</name>
    <name type="synonym">Lepadogaster willdenowi</name>
    <dbReference type="NCBI Taxonomy" id="441366"/>
    <lineage>
        <taxon>Eukaryota</taxon>
        <taxon>Metazoa</taxon>
        <taxon>Chordata</taxon>
        <taxon>Craniata</taxon>
        <taxon>Vertebrata</taxon>
        <taxon>Euteleostomi</taxon>
        <taxon>Actinopterygii</taxon>
        <taxon>Neopterygii</taxon>
        <taxon>Teleostei</taxon>
        <taxon>Neoteleostei</taxon>
        <taxon>Acanthomorphata</taxon>
        <taxon>Ovalentaria</taxon>
        <taxon>Blenniimorphae</taxon>
        <taxon>Blenniiformes</taxon>
        <taxon>Gobiesocoidei</taxon>
        <taxon>Gobiesocidae</taxon>
        <taxon>Gobiesocinae</taxon>
        <taxon>Gouania</taxon>
    </lineage>
</organism>
<dbReference type="Pfam" id="PF13696">
    <property type="entry name" value="zf-CCHC_2"/>
    <property type="match status" value="1"/>
</dbReference>
<dbReference type="GO" id="GO:0006511">
    <property type="term" value="P:ubiquitin-dependent protein catabolic process"/>
    <property type="evidence" value="ECO:0007669"/>
    <property type="project" value="TreeGrafter"/>
</dbReference>
<dbReference type="PANTHER" id="PTHR15439:SF0">
    <property type="entry name" value="CELL DIVISION CYCLE AND APOPTOSIS REGULATOR PROTEIN 1-RELATED"/>
    <property type="match status" value="1"/>
</dbReference>
<proteinExistence type="predicted"/>
<evidence type="ECO:0008006" key="9">
    <source>
        <dbReference type="Google" id="ProtNLM"/>
    </source>
</evidence>
<dbReference type="GO" id="GO:0016567">
    <property type="term" value="P:protein ubiquitination"/>
    <property type="evidence" value="ECO:0007669"/>
    <property type="project" value="InterPro"/>
</dbReference>
<dbReference type="InterPro" id="IPR033489">
    <property type="entry name" value="RBBP6"/>
</dbReference>
<evidence type="ECO:0000256" key="4">
    <source>
        <dbReference type="PROSITE-ProRule" id="PRU00047"/>
    </source>
</evidence>
<feature type="domain" description="CCHC-type" evidence="6">
    <location>
        <begin position="70"/>
        <end position="83"/>
    </location>
</feature>
<evidence type="ECO:0000256" key="3">
    <source>
        <dbReference type="ARBA" id="ARBA00022833"/>
    </source>
</evidence>
<dbReference type="InterPro" id="IPR013083">
    <property type="entry name" value="Znf_RING/FYVE/PHD"/>
</dbReference>
<feature type="domain" description="RING-type" evidence="5">
    <location>
        <begin position="164"/>
        <end position="205"/>
    </location>
</feature>
<evidence type="ECO:0000313" key="8">
    <source>
        <dbReference type="Proteomes" id="UP000694680"/>
    </source>
</evidence>
<dbReference type="GO" id="GO:0003676">
    <property type="term" value="F:nucleic acid binding"/>
    <property type="evidence" value="ECO:0007669"/>
    <property type="project" value="InterPro"/>
</dbReference>
<sequence>TSFVHIMKGLKSVKSLAQLTKLLFNTANLVDANASEEDKIKAMLFQSYHEYNPINYSNKATGPPPADYTCHRCGKPGHYIHNCTFQQDKELTRVRTSKGIPLSFMVKTEPGTKGAMLTVTGEYVIPAIDAEAYAKGKKEHPPFVPNEQSSSEEEIDPIPDNLLCPICTELMIDAAVIPCCGNTYCDECIRTALLDSEDHVCFTCKQSDVSPDSLTANNYLRQVNLRCTHYPYRYLLDFAVFNIIKCICDDLCRL</sequence>
<evidence type="ECO:0000256" key="1">
    <source>
        <dbReference type="ARBA" id="ARBA00022723"/>
    </source>
</evidence>
<reference evidence="7" key="3">
    <citation type="submission" date="2025-09" db="UniProtKB">
        <authorList>
            <consortium name="Ensembl"/>
        </authorList>
    </citation>
    <scope>IDENTIFICATION</scope>
</reference>
<evidence type="ECO:0000259" key="6">
    <source>
        <dbReference type="PROSITE" id="PS50158"/>
    </source>
</evidence>
<reference evidence="7" key="2">
    <citation type="submission" date="2025-08" db="UniProtKB">
        <authorList>
            <consortium name="Ensembl"/>
        </authorList>
    </citation>
    <scope>IDENTIFICATION</scope>
</reference>
<accession>A0A8C5D0C0</accession>
<dbReference type="PANTHER" id="PTHR15439">
    <property type="entry name" value="RETINOBLASTOMA-BINDING PROTEIN 6"/>
    <property type="match status" value="1"/>
</dbReference>
<evidence type="ECO:0000259" key="5">
    <source>
        <dbReference type="PROSITE" id="PS50089"/>
    </source>
</evidence>
<dbReference type="GO" id="GO:0006397">
    <property type="term" value="P:mRNA processing"/>
    <property type="evidence" value="ECO:0007669"/>
    <property type="project" value="InterPro"/>
</dbReference>
<dbReference type="SUPFAM" id="SSF57756">
    <property type="entry name" value="Retrovirus zinc finger-like domains"/>
    <property type="match status" value="1"/>
</dbReference>
<dbReference type="InterPro" id="IPR001878">
    <property type="entry name" value="Znf_CCHC"/>
</dbReference>
<keyword evidence="3" id="KW-0862">Zinc</keyword>
<protein>
    <recommendedName>
        <fullName evidence="9">RBBP6 ligase</fullName>
    </recommendedName>
</protein>
<dbReference type="GO" id="GO:0061630">
    <property type="term" value="F:ubiquitin protein ligase activity"/>
    <property type="evidence" value="ECO:0007669"/>
    <property type="project" value="InterPro"/>
</dbReference>
<dbReference type="SUPFAM" id="SSF57850">
    <property type="entry name" value="RING/U-box"/>
    <property type="match status" value="1"/>
</dbReference>
<evidence type="ECO:0000256" key="2">
    <source>
        <dbReference type="ARBA" id="ARBA00022771"/>
    </source>
</evidence>
<dbReference type="GO" id="GO:0005634">
    <property type="term" value="C:nucleus"/>
    <property type="evidence" value="ECO:0007669"/>
    <property type="project" value="TreeGrafter"/>
</dbReference>
<dbReference type="Gene3D" id="4.10.60.10">
    <property type="entry name" value="Zinc finger, CCHC-type"/>
    <property type="match status" value="1"/>
</dbReference>